<organism evidence="2 3">
    <name type="scientific">Didymella rabiei</name>
    <name type="common">Chickpea ascochyta blight fungus</name>
    <name type="synonym">Mycosphaerella rabiei</name>
    <dbReference type="NCBI Taxonomy" id="5454"/>
    <lineage>
        <taxon>Eukaryota</taxon>
        <taxon>Fungi</taxon>
        <taxon>Dikarya</taxon>
        <taxon>Ascomycota</taxon>
        <taxon>Pezizomycotina</taxon>
        <taxon>Dothideomycetes</taxon>
        <taxon>Pleosporomycetidae</taxon>
        <taxon>Pleosporales</taxon>
        <taxon>Pleosporineae</taxon>
        <taxon>Didymellaceae</taxon>
        <taxon>Ascochyta</taxon>
    </lineage>
</organism>
<sequence>MFPFALDKEEPDPPALHHHSQRLDNGRFVAAQRFFKLRNYLHPPQTIARKTMGLSTVLQWRQQRLSAKLRRRMGHKLQQQHPPAPASFAVG</sequence>
<dbReference type="Proteomes" id="UP000076837">
    <property type="component" value="Unassembled WGS sequence"/>
</dbReference>
<gene>
    <name evidence="2" type="ORF">ST47_g17</name>
</gene>
<dbReference type="AlphaFoldDB" id="A0A163MMC2"/>
<name>A0A163MMC2_DIDRA</name>
<feature type="region of interest" description="Disordered" evidence="1">
    <location>
        <begin position="1"/>
        <end position="23"/>
    </location>
</feature>
<dbReference type="EMBL" id="JYNV01000001">
    <property type="protein sequence ID" value="KZM28840.1"/>
    <property type="molecule type" value="Genomic_DNA"/>
</dbReference>
<evidence type="ECO:0000313" key="3">
    <source>
        <dbReference type="Proteomes" id="UP000076837"/>
    </source>
</evidence>
<protein>
    <submittedName>
        <fullName evidence="2">Uncharacterized protein</fullName>
    </submittedName>
</protein>
<proteinExistence type="predicted"/>
<reference evidence="2 3" key="1">
    <citation type="journal article" date="2016" name="Sci. Rep.">
        <title>Draft genome sequencing and secretome analysis of fungal phytopathogen Ascochyta rabiei provides insight into the necrotrophic effector repertoire.</title>
        <authorList>
            <person name="Verma S."/>
            <person name="Gazara R.K."/>
            <person name="Nizam S."/>
            <person name="Parween S."/>
            <person name="Chattopadhyay D."/>
            <person name="Verma P.K."/>
        </authorList>
    </citation>
    <scope>NUCLEOTIDE SEQUENCE [LARGE SCALE GENOMIC DNA]</scope>
    <source>
        <strain evidence="2 3">ArDII</strain>
    </source>
</reference>
<evidence type="ECO:0000313" key="2">
    <source>
        <dbReference type="EMBL" id="KZM28840.1"/>
    </source>
</evidence>
<evidence type="ECO:0000256" key="1">
    <source>
        <dbReference type="SAM" id="MobiDB-lite"/>
    </source>
</evidence>
<accession>A0A163MMC2</accession>
<keyword evidence="3" id="KW-1185">Reference proteome</keyword>
<feature type="region of interest" description="Disordered" evidence="1">
    <location>
        <begin position="71"/>
        <end position="91"/>
    </location>
</feature>
<comment type="caution">
    <text evidence="2">The sequence shown here is derived from an EMBL/GenBank/DDBJ whole genome shotgun (WGS) entry which is preliminary data.</text>
</comment>